<dbReference type="PANTHER" id="PTHR47456">
    <property type="entry name" value="PHD-TYPE DOMAIN-CONTAINING PROTEIN"/>
    <property type="match status" value="1"/>
</dbReference>
<proteinExistence type="predicted"/>
<dbReference type="AlphaFoldDB" id="A0A3M6U0N4"/>
<organism evidence="1 2">
    <name type="scientific">Pocillopora damicornis</name>
    <name type="common">Cauliflower coral</name>
    <name type="synonym">Millepora damicornis</name>
    <dbReference type="NCBI Taxonomy" id="46731"/>
    <lineage>
        <taxon>Eukaryota</taxon>
        <taxon>Metazoa</taxon>
        <taxon>Cnidaria</taxon>
        <taxon>Anthozoa</taxon>
        <taxon>Hexacorallia</taxon>
        <taxon>Scleractinia</taxon>
        <taxon>Astrocoeniina</taxon>
        <taxon>Pocilloporidae</taxon>
        <taxon>Pocillopora</taxon>
    </lineage>
</organism>
<dbReference type="Proteomes" id="UP000275408">
    <property type="component" value="Unassembled WGS sequence"/>
</dbReference>
<evidence type="ECO:0000313" key="2">
    <source>
        <dbReference type="Proteomes" id="UP000275408"/>
    </source>
</evidence>
<reference evidence="1 2" key="1">
    <citation type="journal article" date="2018" name="Sci. Rep.">
        <title>Comparative analysis of the Pocillopora damicornis genome highlights role of immune system in coral evolution.</title>
        <authorList>
            <person name="Cunning R."/>
            <person name="Bay R.A."/>
            <person name="Gillette P."/>
            <person name="Baker A.C."/>
            <person name="Traylor-Knowles N."/>
        </authorList>
    </citation>
    <scope>NUCLEOTIDE SEQUENCE [LARGE SCALE GENOMIC DNA]</scope>
    <source>
        <strain evidence="1">RSMAS</strain>
        <tissue evidence="1">Whole animal</tissue>
    </source>
</reference>
<dbReference type="PANTHER" id="PTHR47456:SF4">
    <property type="entry name" value="SWIM-TYPE DOMAIN-CONTAINING PROTEIN"/>
    <property type="match status" value="1"/>
</dbReference>
<name>A0A3M6U0N4_POCDA</name>
<keyword evidence="2" id="KW-1185">Reference proteome</keyword>
<comment type="caution">
    <text evidence="1">The sequence shown here is derived from an EMBL/GenBank/DDBJ whole genome shotgun (WGS) entry which is preliminary data.</text>
</comment>
<protein>
    <recommendedName>
        <fullName evidence="3">MULE transposase domain-containing protein</fullName>
    </recommendedName>
</protein>
<evidence type="ECO:0008006" key="3">
    <source>
        <dbReference type="Google" id="ProtNLM"/>
    </source>
</evidence>
<gene>
    <name evidence="1" type="ORF">pdam_00021745</name>
</gene>
<evidence type="ECO:0000313" key="1">
    <source>
        <dbReference type="EMBL" id="RMX47119.1"/>
    </source>
</evidence>
<accession>A0A3M6U0N4</accession>
<sequence length="90" mass="10460">MFQRYATGELVLLDATYKMTRYAIPLSLVRVHTNVGYKVVAEFMCQDETQRGINVLHVWCTFAISIDYKQCTIGKSQRRMAFPLMGKRYS</sequence>
<dbReference type="EMBL" id="RCHS01002487">
    <property type="protein sequence ID" value="RMX47119.1"/>
    <property type="molecule type" value="Genomic_DNA"/>
</dbReference>